<evidence type="ECO:0000256" key="1">
    <source>
        <dbReference type="ARBA" id="ARBA00022603"/>
    </source>
</evidence>
<evidence type="ECO:0000313" key="5">
    <source>
        <dbReference type="Proteomes" id="UP000318571"/>
    </source>
</evidence>
<dbReference type="OrthoDB" id="66144at2759"/>
<gene>
    <name evidence="4" type="ORF">TCAL_04117</name>
</gene>
<organism evidence="4 5">
    <name type="scientific">Tigriopus californicus</name>
    <name type="common">Marine copepod</name>
    <dbReference type="NCBI Taxonomy" id="6832"/>
    <lineage>
        <taxon>Eukaryota</taxon>
        <taxon>Metazoa</taxon>
        <taxon>Ecdysozoa</taxon>
        <taxon>Arthropoda</taxon>
        <taxon>Crustacea</taxon>
        <taxon>Multicrustacea</taxon>
        <taxon>Hexanauplia</taxon>
        <taxon>Copepoda</taxon>
        <taxon>Harpacticoida</taxon>
        <taxon>Harpacticidae</taxon>
        <taxon>Tigriopus</taxon>
    </lineage>
</organism>
<accession>A0A553NU60</accession>
<dbReference type="OMA" id="IQHNVEI"/>
<name>A0A553NU60_TIGCA</name>
<comment type="caution">
    <text evidence="4">The sequence shown here is derived from an EMBL/GenBank/DDBJ whole genome shotgun (WGS) entry which is preliminary data.</text>
</comment>
<keyword evidence="1" id="KW-0489">Methyltransferase</keyword>
<evidence type="ECO:0000259" key="3">
    <source>
        <dbReference type="Pfam" id="PF13649"/>
    </source>
</evidence>
<dbReference type="InterPro" id="IPR041698">
    <property type="entry name" value="Methyltransf_25"/>
</dbReference>
<evidence type="ECO:0000313" key="4">
    <source>
        <dbReference type="EMBL" id="TRY68943.1"/>
    </source>
</evidence>
<proteinExistence type="predicted"/>
<keyword evidence="2" id="KW-0808">Transferase</keyword>
<dbReference type="CDD" id="cd02440">
    <property type="entry name" value="AdoMet_MTases"/>
    <property type="match status" value="1"/>
</dbReference>
<dbReference type="InterPro" id="IPR029063">
    <property type="entry name" value="SAM-dependent_MTases_sf"/>
</dbReference>
<dbReference type="SUPFAM" id="SSF53335">
    <property type="entry name" value="S-adenosyl-L-methionine-dependent methyltransferases"/>
    <property type="match status" value="1"/>
</dbReference>
<dbReference type="EMBL" id="VCGU01000010">
    <property type="protein sequence ID" value="TRY68943.1"/>
    <property type="molecule type" value="Genomic_DNA"/>
</dbReference>
<dbReference type="PANTHER" id="PTHR43861:SF1">
    <property type="entry name" value="TRANS-ACONITATE 2-METHYLTRANSFERASE"/>
    <property type="match status" value="1"/>
</dbReference>
<dbReference type="STRING" id="6832.A0A553NU60"/>
<dbReference type="AlphaFoldDB" id="A0A553NU60"/>
<dbReference type="Gene3D" id="3.40.50.150">
    <property type="entry name" value="Vaccinia Virus protein VP39"/>
    <property type="match status" value="1"/>
</dbReference>
<dbReference type="Proteomes" id="UP000318571">
    <property type="component" value="Chromosome 1"/>
</dbReference>
<evidence type="ECO:0000256" key="2">
    <source>
        <dbReference type="ARBA" id="ARBA00022679"/>
    </source>
</evidence>
<dbReference type="GO" id="GO:0008168">
    <property type="term" value="F:methyltransferase activity"/>
    <property type="evidence" value="ECO:0007669"/>
    <property type="project" value="UniProtKB-KW"/>
</dbReference>
<reference evidence="4 5" key="1">
    <citation type="journal article" date="2018" name="Nat. Ecol. Evol.">
        <title>Genomic signatures of mitonuclear coevolution across populations of Tigriopus californicus.</title>
        <authorList>
            <person name="Barreto F.S."/>
            <person name="Watson E.T."/>
            <person name="Lima T.G."/>
            <person name="Willett C.S."/>
            <person name="Edmands S."/>
            <person name="Li W."/>
            <person name="Burton R.S."/>
        </authorList>
    </citation>
    <scope>NUCLEOTIDE SEQUENCE [LARGE SCALE GENOMIC DNA]</scope>
    <source>
        <strain evidence="4 5">San Diego</strain>
    </source>
</reference>
<sequence length="281" mass="32242">MHNANLYEYANMLQKRDTANVLKEFAPKLQWNPQELILDIGCGSGDVTSGLLVPAIPKGVTKGFNVVGVDVSNDMVDHARDKYGERNVSFCQMDISHEIPPRKMTRRFSKVFSFYCLHWVKDQGIALHNIHRLLEYNGEAVLVFLAKNPLFQVYRKMSRKTEWAQYMTDVEKFVPCHQDHTDPATSFSMELDTLGFQVISCEARTMKFQFNNANQLVAALKAVNPFLSRIQRELQGKFMIDILQELKNLRTPGMDHGQPEANYTLMVAHFKKPQINSPEMQ</sequence>
<dbReference type="Pfam" id="PF13649">
    <property type="entry name" value="Methyltransf_25"/>
    <property type="match status" value="1"/>
</dbReference>
<protein>
    <recommendedName>
        <fullName evidence="3">Methyltransferase domain-containing protein</fullName>
    </recommendedName>
</protein>
<feature type="domain" description="Methyltransferase" evidence="3">
    <location>
        <begin position="37"/>
        <end position="138"/>
    </location>
</feature>
<dbReference type="PANTHER" id="PTHR43861">
    <property type="entry name" value="TRANS-ACONITATE 2-METHYLTRANSFERASE-RELATED"/>
    <property type="match status" value="1"/>
</dbReference>
<keyword evidence="5" id="KW-1185">Reference proteome</keyword>
<dbReference type="GO" id="GO:0032259">
    <property type="term" value="P:methylation"/>
    <property type="evidence" value="ECO:0007669"/>
    <property type="project" value="UniProtKB-KW"/>
</dbReference>